<proteinExistence type="predicted"/>
<protein>
    <submittedName>
        <fullName evidence="1">Uncharacterized protein</fullName>
    </submittedName>
</protein>
<dbReference type="EMBL" id="MHUT01000018">
    <property type="protein sequence ID" value="OHA80580.1"/>
    <property type="molecule type" value="Genomic_DNA"/>
</dbReference>
<comment type="caution">
    <text evidence="1">The sequence shown here is derived from an EMBL/GenBank/DDBJ whole genome shotgun (WGS) entry which is preliminary data.</text>
</comment>
<organism evidence="1 2">
    <name type="scientific">Candidatus Yonathbacteria bacterium RIFCSPHIGHO2_02_FULL_44_14</name>
    <dbReference type="NCBI Taxonomy" id="1802724"/>
    <lineage>
        <taxon>Bacteria</taxon>
        <taxon>Candidatus Yonathiibacteriota</taxon>
    </lineage>
</organism>
<accession>A0A1G2S656</accession>
<gene>
    <name evidence="1" type="ORF">A3D51_00700</name>
</gene>
<sequence length="88" mass="9599">MGRHGVYPRVLYLKGKIMQGGVMSPKHLGYDGVLDTDHLENHGQDSIVIGGKPVCAYGVHQDNENSDNRHIGGDAFFATWGRVGLIHS</sequence>
<evidence type="ECO:0000313" key="1">
    <source>
        <dbReference type="EMBL" id="OHA80580.1"/>
    </source>
</evidence>
<dbReference type="Proteomes" id="UP000179118">
    <property type="component" value="Unassembled WGS sequence"/>
</dbReference>
<reference evidence="1 2" key="1">
    <citation type="journal article" date="2016" name="Nat. Commun.">
        <title>Thousands of microbial genomes shed light on interconnected biogeochemical processes in an aquifer system.</title>
        <authorList>
            <person name="Anantharaman K."/>
            <person name="Brown C.T."/>
            <person name="Hug L.A."/>
            <person name="Sharon I."/>
            <person name="Castelle C.J."/>
            <person name="Probst A.J."/>
            <person name="Thomas B.C."/>
            <person name="Singh A."/>
            <person name="Wilkins M.J."/>
            <person name="Karaoz U."/>
            <person name="Brodie E.L."/>
            <person name="Williams K.H."/>
            <person name="Hubbard S.S."/>
            <person name="Banfield J.F."/>
        </authorList>
    </citation>
    <scope>NUCLEOTIDE SEQUENCE [LARGE SCALE GENOMIC DNA]</scope>
</reference>
<evidence type="ECO:0000313" key="2">
    <source>
        <dbReference type="Proteomes" id="UP000179118"/>
    </source>
</evidence>
<name>A0A1G2S656_9BACT</name>
<dbReference type="AlphaFoldDB" id="A0A1G2S656"/>